<keyword evidence="1" id="KW-1133">Transmembrane helix</keyword>
<protein>
    <submittedName>
        <fullName evidence="2">DUF2752 domain-containing protein</fullName>
    </submittedName>
</protein>
<evidence type="ECO:0000256" key="1">
    <source>
        <dbReference type="SAM" id="Phobius"/>
    </source>
</evidence>
<evidence type="ECO:0000313" key="3">
    <source>
        <dbReference type="Proteomes" id="UP000248745"/>
    </source>
</evidence>
<dbReference type="EMBL" id="QKTW01000019">
    <property type="protein sequence ID" value="PZF72120.1"/>
    <property type="molecule type" value="Genomic_DNA"/>
</dbReference>
<dbReference type="InterPro" id="IPR021215">
    <property type="entry name" value="DUF2752"/>
</dbReference>
<dbReference type="AlphaFoldDB" id="A0A2W2AIR1"/>
<keyword evidence="1" id="KW-0472">Membrane</keyword>
<sequence>MLHQYWKNIVHWLESHLLSCPFRRLTGIDCPGCGLQRSVISLLKGDIAVSLHQYPAGIFIVTLFLFLFLHLYFDFRHGALILKILFLIVVALIIANYFYKIFTHQLF</sequence>
<dbReference type="RefSeq" id="WP_110999633.1">
    <property type="nucleotide sequence ID" value="NZ_QKTW01000019.1"/>
</dbReference>
<comment type="caution">
    <text evidence="2">The sequence shown here is derived from an EMBL/GenBank/DDBJ whole genome shotgun (WGS) entry which is preliminary data.</text>
</comment>
<evidence type="ECO:0000313" key="2">
    <source>
        <dbReference type="EMBL" id="PZF72120.1"/>
    </source>
</evidence>
<keyword evidence="3" id="KW-1185">Reference proteome</keyword>
<feature type="transmembrane region" description="Helical" evidence="1">
    <location>
        <begin position="80"/>
        <end position="99"/>
    </location>
</feature>
<gene>
    <name evidence="2" type="ORF">DN068_14390</name>
</gene>
<name>A0A2W2AIR1_9BACT</name>
<organism evidence="2 3">
    <name type="scientific">Taibaiella soli</name>
    <dbReference type="NCBI Taxonomy" id="1649169"/>
    <lineage>
        <taxon>Bacteria</taxon>
        <taxon>Pseudomonadati</taxon>
        <taxon>Bacteroidota</taxon>
        <taxon>Chitinophagia</taxon>
        <taxon>Chitinophagales</taxon>
        <taxon>Chitinophagaceae</taxon>
        <taxon>Taibaiella</taxon>
    </lineage>
</organism>
<dbReference type="Pfam" id="PF10825">
    <property type="entry name" value="DUF2752"/>
    <property type="match status" value="1"/>
</dbReference>
<dbReference type="Proteomes" id="UP000248745">
    <property type="component" value="Unassembled WGS sequence"/>
</dbReference>
<accession>A0A2W2AIR1</accession>
<proteinExistence type="predicted"/>
<feature type="transmembrane region" description="Helical" evidence="1">
    <location>
        <begin position="54"/>
        <end position="73"/>
    </location>
</feature>
<dbReference type="OrthoDB" id="9815897at2"/>
<keyword evidence="1" id="KW-0812">Transmembrane</keyword>
<reference evidence="2 3" key="1">
    <citation type="submission" date="2018-06" db="EMBL/GenBank/DDBJ databases">
        <title>Mucibacter soli gen. nov., sp. nov., a new member of the family Chitinophagaceae producing mucin.</title>
        <authorList>
            <person name="Kim M.-K."/>
            <person name="Park S."/>
            <person name="Kim T.-S."/>
            <person name="Joung Y."/>
            <person name="Han J.-H."/>
            <person name="Kim S.B."/>
        </authorList>
    </citation>
    <scope>NUCLEOTIDE SEQUENCE [LARGE SCALE GENOMIC DNA]</scope>
    <source>
        <strain evidence="2 3">R1-15</strain>
    </source>
</reference>